<dbReference type="AlphaFoldDB" id="A0AAJ0BUB6"/>
<keyword evidence="2" id="KW-0274">FAD</keyword>
<protein>
    <submittedName>
        <fullName evidence="6">FAD binding domain-containing protein</fullName>
    </submittedName>
</protein>
<dbReference type="Proteomes" id="UP001244011">
    <property type="component" value="Unassembled WGS sequence"/>
</dbReference>
<dbReference type="GeneID" id="85314441"/>
<dbReference type="RefSeq" id="XP_060279477.1">
    <property type="nucleotide sequence ID" value="XM_060431254.1"/>
</dbReference>
<dbReference type="PANTHER" id="PTHR43476:SF4">
    <property type="entry name" value="BLR0106 PROTEIN"/>
    <property type="match status" value="1"/>
</dbReference>
<dbReference type="Pfam" id="PF01494">
    <property type="entry name" value="FAD_binding_3"/>
    <property type="match status" value="1"/>
</dbReference>
<dbReference type="PANTHER" id="PTHR43476">
    <property type="entry name" value="3-(3-HYDROXY-PHENYL)PROPIONATE/3-HYDROXYCINNAMIC ACID HYDROXYLASE"/>
    <property type="match status" value="1"/>
</dbReference>
<dbReference type="InterPro" id="IPR050631">
    <property type="entry name" value="PheA/TfdB_FAD_monoxygenase"/>
</dbReference>
<dbReference type="Gene3D" id="3.50.50.60">
    <property type="entry name" value="FAD/NAD(P)-binding domain"/>
    <property type="match status" value="1"/>
</dbReference>
<evidence type="ECO:0000256" key="4">
    <source>
        <dbReference type="ARBA" id="ARBA00023027"/>
    </source>
</evidence>
<dbReference type="Gene3D" id="3.30.70.2450">
    <property type="match status" value="1"/>
</dbReference>
<sequence length="464" mass="51099">MAPAETRKTQALIVGGGPVGVFTALILARNGIEITLVEEREEVDMAPRSMAFQPSALAEMVEAGVYEDVYRDSVKNAVISWWKAGHGYNKQHLATISTTEGDQPFLTGLNCSQSDFTKIVLQHLRKEPTATVLFGHRITSIPHSSGESVRATVAKAGAQDAALDNVMEIEASWLIGADGGRSLVRAECGIAFEGFTWPKEQFVATNVYYPFDKYGFTNRNFIIDSVNWAVVAKINNDGLWRVAYGSKPGMTQDQILEELPERFKNFLPGPGEGYTVLQANSYRPHQRCAARFRKGRVILVGDAAHLNNPIGGLGLTTGILGAGPLARALSAVISGKAPESLLDRWEELRRKSWHEQTNKQSIEFKRIAQQGGHGADPDGIWKHDDVAEKNGMIAHMVNANPDAKEKDEALYRALQNPENGRAMRRRVWGLALPVDWMADYEDPDVVTRRGDLRPVEAPIRSGSN</sequence>
<evidence type="ECO:0000313" key="6">
    <source>
        <dbReference type="EMBL" id="KAK1763264.1"/>
    </source>
</evidence>
<evidence type="ECO:0000259" key="5">
    <source>
        <dbReference type="Pfam" id="PF01494"/>
    </source>
</evidence>
<dbReference type="PRINTS" id="PR00420">
    <property type="entry name" value="RNGMNOXGNASE"/>
</dbReference>
<dbReference type="GO" id="GO:0016491">
    <property type="term" value="F:oxidoreductase activity"/>
    <property type="evidence" value="ECO:0007669"/>
    <property type="project" value="UniProtKB-KW"/>
</dbReference>
<evidence type="ECO:0000256" key="3">
    <source>
        <dbReference type="ARBA" id="ARBA00023002"/>
    </source>
</evidence>
<dbReference type="EMBL" id="MU839029">
    <property type="protein sequence ID" value="KAK1763264.1"/>
    <property type="molecule type" value="Genomic_DNA"/>
</dbReference>
<dbReference type="InterPro" id="IPR036188">
    <property type="entry name" value="FAD/NAD-bd_sf"/>
</dbReference>
<name>A0AAJ0BUB6_9PEZI</name>
<accession>A0AAJ0BUB6</accession>
<dbReference type="InterPro" id="IPR002938">
    <property type="entry name" value="FAD-bd"/>
</dbReference>
<evidence type="ECO:0000256" key="2">
    <source>
        <dbReference type="ARBA" id="ARBA00022827"/>
    </source>
</evidence>
<keyword evidence="1" id="KW-0285">Flavoprotein</keyword>
<keyword evidence="3" id="KW-0560">Oxidoreductase</keyword>
<comment type="caution">
    <text evidence="6">The sequence shown here is derived from an EMBL/GenBank/DDBJ whole genome shotgun (WGS) entry which is preliminary data.</text>
</comment>
<reference evidence="6" key="1">
    <citation type="submission" date="2023-06" db="EMBL/GenBank/DDBJ databases">
        <title>Genome-scale phylogeny and comparative genomics of the fungal order Sordariales.</title>
        <authorList>
            <consortium name="Lawrence Berkeley National Laboratory"/>
            <person name="Hensen N."/>
            <person name="Bonometti L."/>
            <person name="Westerberg I."/>
            <person name="Brannstrom I.O."/>
            <person name="Guillou S."/>
            <person name="Cros-Aarteil S."/>
            <person name="Calhoun S."/>
            <person name="Haridas S."/>
            <person name="Kuo A."/>
            <person name="Mondo S."/>
            <person name="Pangilinan J."/>
            <person name="Riley R."/>
            <person name="Labutti K."/>
            <person name="Andreopoulos B."/>
            <person name="Lipzen A."/>
            <person name="Chen C."/>
            <person name="Yanf M."/>
            <person name="Daum C."/>
            <person name="Ng V."/>
            <person name="Clum A."/>
            <person name="Steindorff A."/>
            <person name="Ohm R."/>
            <person name="Martin F."/>
            <person name="Silar P."/>
            <person name="Natvig D."/>
            <person name="Lalanne C."/>
            <person name="Gautier V."/>
            <person name="Ament-Velasquez S.L."/>
            <person name="Kruys A."/>
            <person name="Hutchinson M.I."/>
            <person name="Powell A.J."/>
            <person name="Barry K."/>
            <person name="Miller A.N."/>
            <person name="Grigoriev I.V."/>
            <person name="Debuchy R."/>
            <person name="Gladieux P."/>
            <person name="Thoren M.H."/>
            <person name="Johannesson H."/>
        </authorList>
    </citation>
    <scope>NUCLEOTIDE SEQUENCE</scope>
    <source>
        <strain evidence="6">8032-3</strain>
    </source>
</reference>
<feature type="domain" description="FAD-binding" evidence="5">
    <location>
        <begin position="8"/>
        <end position="351"/>
    </location>
</feature>
<proteinExistence type="predicted"/>
<keyword evidence="4" id="KW-0520">NAD</keyword>
<organism evidence="6 7">
    <name type="scientific">Phialemonium atrogriseum</name>
    <dbReference type="NCBI Taxonomy" id="1093897"/>
    <lineage>
        <taxon>Eukaryota</taxon>
        <taxon>Fungi</taxon>
        <taxon>Dikarya</taxon>
        <taxon>Ascomycota</taxon>
        <taxon>Pezizomycotina</taxon>
        <taxon>Sordariomycetes</taxon>
        <taxon>Sordariomycetidae</taxon>
        <taxon>Cephalothecales</taxon>
        <taxon>Cephalothecaceae</taxon>
        <taxon>Phialemonium</taxon>
    </lineage>
</organism>
<dbReference type="GO" id="GO:0071949">
    <property type="term" value="F:FAD binding"/>
    <property type="evidence" value="ECO:0007669"/>
    <property type="project" value="InterPro"/>
</dbReference>
<evidence type="ECO:0000313" key="7">
    <source>
        <dbReference type="Proteomes" id="UP001244011"/>
    </source>
</evidence>
<keyword evidence="7" id="KW-1185">Reference proteome</keyword>
<evidence type="ECO:0000256" key="1">
    <source>
        <dbReference type="ARBA" id="ARBA00022630"/>
    </source>
</evidence>
<dbReference type="SUPFAM" id="SSF51905">
    <property type="entry name" value="FAD/NAD(P)-binding domain"/>
    <property type="match status" value="1"/>
</dbReference>
<gene>
    <name evidence="6" type="ORF">QBC33DRAFT_581214</name>
</gene>